<dbReference type="Gene3D" id="3.40.50.720">
    <property type="entry name" value="NAD(P)-binding Rossmann-like Domain"/>
    <property type="match status" value="1"/>
</dbReference>
<dbReference type="GO" id="GO:0015940">
    <property type="term" value="P:pantothenate biosynthetic process"/>
    <property type="evidence" value="ECO:0007669"/>
    <property type="project" value="UniProtKB-UniPathway"/>
</dbReference>
<dbReference type="InterPro" id="IPR013752">
    <property type="entry name" value="KPA_reductase"/>
</dbReference>
<dbReference type="InterPro" id="IPR013328">
    <property type="entry name" value="6PGD_dom2"/>
</dbReference>
<dbReference type="GO" id="GO:0005737">
    <property type="term" value="C:cytoplasm"/>
    <property type="evidence" value="ECO:0007669"/>
    <property type="project" value="TreeGrafter"/>
</dbReference>
<keyword evidence="5" id="KW-0812">Transmembrane</keyword>
<dbReference type="InterPro" id="IPR013332">
    <property type="entry name" value="KPR_N"/>
</dbReference>
<evidence type="ECO:0000259" key="7">
    <source>
        <dbReference type="Pfam" id="PF08546"/>
    </source>
</evidence>
<evidence type="ECO:0000256" key="5">
    <source>
        <dbReference type="SAM" id="Phobius"/>
    </source>
</evidence>
<dbReference type="UniPathway" id="UPA00028">
    <property type="reaction ID" value="UER00004"/>
</dbReference>
<evidence type="ECO:0000313" key="8">
    <source>
        <dbReference type="EMBL" id="MQM73609.1"/>
    </source>
</evidence>
<comment type="pathway">
    <text evidence="4">Cofactor biosynthesis; (R)-pantothenate biosynthesis; (R)-pantoate from 3-methyl-2-oxobutanoate: step 2/2.</text>
</comment>
<dbReference type="NCBIfam" id="TIGR00745">
    <property type="entry name" value="apbA_panE"/>
    <property type="match status" value="1"/>
</dbReference>
<reference evidence="8" key="1">
    <citation type="journal article" date="2020" name="Appl. Environ. Microbiol.">
        <title>Medium-Chain Fatty Acid Synthesis by 'Candidatus Weimeria bifida' gen. nov., sp. nov., and 'Candidatus Pseudoramibacter fermentans' sp. nov.</title>
        <authorList>
            <person name="Scarborough M.J."/>
            <person name="Myers K.S."/>
            <person name="Donohue T.J."/>
            <person name="Noguera D.R."/>
        </authorList>
    </citation>
    <scope>NUCLEOTIDE SEQUENCE</scope>
    <source>
        <strain evidence="8">EUB1.1</strain>
    </source>
</reference>
<dbReference type="GO" id="GO:0008677">
    <property type="term" value="F:2-dehydropantoate 2-reductase activity"/>
    <property type="evidence" value="ECO:0007669"/>
    <property type="project" value="UniProtKB-EC"/>
</dbReference>
<dbReference type="PANTHER" id="PTHR21708">
    <property type="entry name" value="PROBABLE 2-DEHYDROPANTOATE 2-REDUCTASE"/>
    <property type="match status" value="1"/>
</dbReference>
<keyword evidence="2 4" id="KW-0521">NADP</keyword>
<dbReference type="Gene3D" id="1.10.1040.10">
    <property type="entry name" value="N-(1-d-carboxylethyl)-l-norvaline Dehydrogenase, domain 2"/>
    <property type="match status" value="1"/>
</dbReference>
<evidence type="ECO:0000313" key="9">
    <source>
        <dbReference type="Proteomes" id="UP000473648"/>
    </source>
</evidence>
<proteinExistence type="inferred from homology"/>
<keyword evidence="5" id="KW-1133">Transmembrane helix</keyword>
<comment type="catalytic activity">
    <reaction evidence="4">
        <text>(R)-pantoate + NADP(+) = 2-dehydropantoate + NADPH + H(+)</text>
        <dbReference type="Rhea" id="RHEA:16233"/>
        <dbReference type="ChEBI" id="CHEBI:11561"/>
        <dbReference type="ChEBI" id="CHEBI:15378"/>
        <dbReference type="ChEBI" id="CHEBI:15980"/>
        <dbReference type="ChEBI" id="CHEBI:57783"/>
        <dbReference type="ChEBI" id="CHEBI:58349"/>
        <dbReference type="EC" id="1.1.1.169"/>
    </reaction>
</comment>
<dbReference type="SUPFAM" id="SSF48179">
    <property type="entry name" value="6-phosphogluconate dehydrogenase C-terminal domain-like"/>
    <property type="match status" value="1"/>
</dbReference>
<evidence type="ECO:0000256" key="4">
    <source>
        <dbReference type="RuleBase" id="RU362068"/>
    </source>
</evidence>
<dbReference type="EMBL" id="VOGB01000005">
    <property type="protein sequence ID" value="MQM73609.1"/>
    <property type="molecule type" value="Genomic_DNA"/>
</dbReference>
<feature type="domain" description="Ketopantoate reductase N-terminal" evidence="6">
    <location>
        <begin position="11"/>
        <end position="140"/>
    </location>
</feature>
<dbReference type="InterPro" id="IPR036291">
    <property type="entry name" value="NAD(P)-bd_dom_sf"/>
</dbReference>
<feature type="domain" description="Ketopantoate reductase C-terminal" evidence="7">
    <location>
        <begin position="182"/>
        <end position="301"/>
    </location>
</feature>
<dbReference type="Proteomes" id="UP000473648">
    <property type="component" value="Unassembled WGS sequence"/>
</dbReference>
<dbReference type="Pfam" id="PF08546">
    <property type="entry name" value="ApbA_C"/>
    <property type="match status" value="1"/>
</dbReference>
<keyword evidence="4" id="KW-0566">Pantothenate biosynthesis</keyword>
<organism evidence="8 9">
    <name type="scientific">Candidatus Pseudoramibacter fermentans</name>
    <dbReference type="NCBI Taxonomy" id="2594427"/>
    <lineage>
        <taxon>Bacteria</taxon>
        <taxon>Bacillati</taxon>
        <taxon>Bacillota</taxon>
        <taxon>Clostridia</taxon>
        <taxon>Eubacteriales</taxon>
        <taxon>Eubacteriaceae</taxon>
        <taxon>Pseudoramibacter</taxon>
    </lineage>
</organism>
<keyword evidence="5" id="KW-0472">Membrane</keyword>
<comment type="caution">
    <text evidence="8">The sequence shown here is derived from an EMBL/GenBank/DDBJ whole genome shotgun (WGS) entry which is preliminary data.</text>
</comment>
<evidence type="ECO:0000256" key="3">
    <source>
        <dbReference type="ARBA" id="ARBA00023002"/>
    </source>
</evidence>
<dbReference type="InterPro" id="IPR051402">
    <property type="entry name" value="KPR-Related"/>
</dbReference>
<dbReference type="EC" id="1.1.1.169" evidence="4"/>
<comment type="function">
    <text evidence="4">Catalyzes the NADPH-dependent reduction of ketopantoate into pantoic acid.</text>
</comment>
<gene>
    <name evidence="8" type="ORF">FRC53_09410</name>
</gene>
<evidence type="ECO:0000259" key="6">
    <source>
        <dbReference type="Pfam" id="PF02558"/>
    </source>
</evidence>
<dbReference type="Pfam" id="PF02558">
    <property type="entry name" value="ApbA"/>
    <property type="match status" value="1"/>
</dbReference>
<sequence length="315" mass="34871">MGRNCMQIKKVALIGAGAIGGYFIWGLAKSMGDNFMVVAEGERRERLLRDGMVINGAHFPLNVQTPQQAHGADLLLVATKYAGLPSALPEIQAVTDDHTIVMSLLNGVDSEEIIATAIPERQIVNAYMKISSMRTEAGVVFDPEVTTGLMYGEKHTPEKTERCAAVEAFFADKPVRTTFVPDIMTQQWTKYARNISMNLPQAILGVGIGAYEDSEYLLAYSKKLEDEVRTVAAAYGYPLEPLERPHMGYRKLNRYSTLQDLDAGRHTEIEMFCGVLMKKAAAKNIAVPYAEGAYDLIKTLEEKNDGKFDYAEDET</sequence>
<keyword evidence="9" id="KW-1185">Reference proteome</keyword>
<evidence type="ECO:0000256" key="2">
    <source>
        <dbReference type="ARBA" id="ARBA00022857"/>
    </source>
</evidence>
<dbReference type="SUPFAM" id="SSF51735">
    <property type="entry name" value="NAD(P)-binding Rossmann-fold domains"/>
    <property type="match status" value="1"/>
</dbReference>
<comment type="similarity">
    <text evidence="1 4">Belongs to the ketopantoate reductase family.</text>
</comment>
<evidence type="ECO:0000256" key="1">
    <source>
        <dbReference type="ARBA" id="ARBA00007870"/>
    </source>
</evidence>
<dbReference type="PANTHER" id="PTHR21708:SF26">
    <property type="entry name" value="2-DEHYDROPANTOATE 2-REDUCTASE"/>
    <property type="match status" value="1"/>
</dbReference>
<name>A0A6L5GTK9_9FIRM</name>
<protein>
    <recommendedName>
        <fullName evidence="4">2-dehydropantoate 2-reductase</fullName>
        <ecNumber evidence="4">1.1.1.169</ecNumber>
    </recommendedName>
    <alternativeName>
        <fullName evidence="4">Ketopantoate reductase</fullName>
    </alternativeName>
</protein>
<dbReference type="InterPro" id="IPR003710">
    <property type="entry name" value="ApbA"/>
</dbReference>
<accession>A0A6L5GTK9</accession>
<dbReference type="InterPro" id="IPR008927">
    <property type="entry name" value="6-PGluconate_DH-like_C_sf"/>
</dbReference>
<keyword evidence="3 4" id="KW-0560">Oxidoreductase</keyword>
<dbReference type="AlphaFoldDB" id="A0A6L5GTK9"/>
<feature type="transmembrane region" description="Helical" evidence="5">
    <location>
        <begin position="12"/>
        <end position="28"/>
    </location>
</feature>